<dbReference type="Proteomes" id="UP001152888">
    <property type="component" value="Unassembled WGS sequence"/>
</dbReference>
<protein>
    <submittedName>
        <fullName evidence="1">Uncharacterized protein</fullName>
    </submittedName>
</protein>
<accession>A0A9P0MC00</accession>
<proteinExistence type="predicted"/>
<dbReference type="OrthoDB" id="6776811at2759"/>
<evidence type="ECO:0000313" key="2">
    <source>
        <dbReference type="Proteomes" id="UP001152888"/>
    </source>
</evidence>
<organism evidence="1 2">
    <name type="scientific">Acanthoscelides obtectus</name>
    <name type="common">Bean weevil</name>
    <name type="synonym">Bruchus obtectus</name>
    <dbReference type="NCBI Taxonomy" id="200917"/>
    <lineage>
        <taxon>Eukaryota</taxon>
        <taxon>Metazoa</taxon>
        <taxon>Ecdysozoa</taxon>
        <taxon>Arthropoda</taxon>
        <taxon>Hexapoda</taxon>
        <taxon>Insecta</taxon>
        <taxon>Pterygota</taxon>
        <taxon>Neoptera</taxon>
        <taxon>Endopterygota</taxon>
        <taxon>Coleoptera</taxon>
        <taxon>Polyphaga</taxon>
        <taxon>Cucujiformia</taxon>
        <taxon>Chrysomeloidea</taxon>
        <taxon>Chrysomelidae</taxon>
        <taxon>Bruchinae</taxon>
        <taxon>Bruchini</taxon>
        <taxon>Acanthoscelides</taxon>
    </lineage>
</organism>
<reference evidence="1" key="1">
    <citation type="submission" date="2022-03" db="EMBL/GenBank/DDBJ databases">
        <authorList>
            <person name="Sayadi A."/>
        </authorList>
    </citation>
    <scope>NUCLEOTIDE SEQUENCE</scope>
</reference>
<comment type="caution">
    <text evidence="1">The sequence shown here is derived from an EMBL/GenBank/DDBJ whole genome shotgun (WGS) entry which is preliminary data.</text>
</comment>
<sequence>MFKVTQEYESAHKHLQLALVDNSPATTPKSINFFKEAFQTNA</sequence>
<dbReference type="AlphaFoldDB" id="A0A9P0MC00"/>
<evidence type="ECO:0000313" key="1">
    <source>
        <dbReference type="EMBL" id="CAH2011168.1"/>
    </source>
</evidence>
<gene>
    <name evidence="1" type="ORF">ACAOBT_LOCUS32008</name>
</gene>
<keyword evidence="2" id="KW-1185">Reference proteome</keyword>
<name>A0A9P0MC00_ACAOB</name>
<dbReference type="EMBL" id="CAKOFQ010008042">
    <property type="protein sequence ID" value="CAH2011168.1"/>
    <property type="molecule type" value="Genomic_DNA"/>
</dbReference>